<keyword evidence="2" id="KW-0732">Signal</keyword>
<sequence>MTKFAGFRRAAALAVLVAGSMAAPLQAQEISEEHLAAAREAIASINATDRYDNILPGLAEGLKAQFIQASPNFQEQISAAVDEQALELAPRRADLEREAATIYAKAFTLDELKAISSFYATEAGKKLLTNGPLVSRELAKAAEIWANGISRDLNNQSTAVLRDIIDAVPAEMPPAAEGGAPAAAEGAAEQPRLQLQLPPQ</sequence>
<feature type="chain" id="PRO_5031423512" description="DUF2059 domain-containing protein" evidence="2">
    <location>
        <begin position="28"/>
        <end position="200"/>
    </location>
</feature>
<reference evidence="4 5" key="1">
    <citation type="submission" date="2020-08" db="EMBL/GenBank/DDBJ databases">
        <title>Genomic Encyclopedia of Type Strains, Phase IV (KMG-IV): sequencing the most valuable type-strain genomes for metagenomic binning, comparative biology and taxonomic classification.</title>
        <authorList>
            <person name="Goeker M."/>
        </authorList>
    </citation>
    <scope>NUCLEOTIDE SEQUENCE [LARGE SCALE GENOMIC DNA]</scope>
    <source>
        <strain evidence="4 5">DSM 102134</strain>
    </source>
</reference>
<dbReference type="EMBL" id="JACHEJ010000001">
    <property type="protein sequence ID" value="MBB6178872.1"/>
    <property type="molecule type" value="Genomic_DNA"/>
</dbReference>
<feature type="domain" description="DUF2059" evidence="3">
    <location>
        <begin position="94"/>
        <end position="151"/>
    </location>
</feature>
<name>A0A7W9YUX7_9HYPH</name>
<dbReference type="Proteomes" id="UP000535501">
    <property type="component" value="Unassembled WGS sequence"/>
</dbReference>
<evidence type="ECO:0000313" key="4">
    <source>
        <dbReference type="EMBL" id="MBB6178872.1"/>
    </source>
</evidence>
<organism evidence="4 5">
    <name type="scientific">Pseudorhizobium flavum</name>
    <dbReference type="NCBI Taxonomy" id="1335061"/>
    <lineage>
        <taxon>Bacteria</taxon>
        <taxon>Pseudomonadati</taxon>
        <taxon>Pseudomonadota</taxon>
        <taxon>Alphaproteobacteria</taxon>
        <taxon>Hyphomicrobiales</taxon>
        <taxon>Rhizobiaceae</taxon>
        <taxon>Rhizobium/Agrobacterium group</taxon>
        <taxon>Pseudorhizobium</taxon>
    </lineage>
</organism>
<comment type="caution">
    <text evidence="4">The sequence shown here is derived from an EMBL/GenBank/DDBJ whole genome shotgun (WGS) entry which is preliminary data.</text>
</comment>
<keyword evidence="5" id="KW-1185">Reference proteome</keyword>
<protein>
    <recommendedName>
        <fullName evidence="3">DUF2059 domain-containing protein</fullName>
    </recommendedName>
</protein>
<evidence type="ECO:0000256" key="2">
    <source>
        <dbReference type="SAM" id="SignalP"/>
    </source>
</evidence>
<feature type="signal peptide" evidence="2">
    <location>
        <begin position="1"/>
        <end position="27"/>
    </location>
</feature>
<dbReference type="RefSeq" id="WP_077546420.1">
    <property type="nucleotide sequence ID" value="NZ_CANLQM010000008.1"/>
</dbReference>
<evidence type="ECO:0000259" key="3">
    <source>
        <dbReference type="Pfam" id="PF09832"/>
    </source>
</evidence>
<gene>
    <name evidence="4" type="ORF">HNQ75_000815</name>
</gene>
<dbReference type="Pfam" id="PF09832">
    <property type="entry name" value="DUF2059"/>
    <property type="match status" value="1"/>
</dbReference>
<dbReference type="InterPro" id="IPR018637">
    <property type="entry name" value="DUF2059"/>
</dbReference>
<accession>A0A7W9YUX7</accession>
<dbReference type="AlphaFoldDB" id="A0A7W9YUX7"/>
<proteinExistence type="predicted"/>
<feature type="region of interest" description="Disordered" evidence="1">
    <location>
        <begin position="172"/>
        <end position="200"/>
    </location>
</feature>
<evidence type="ECO:0000313" key="5">
    <source>
        <dbReference type="Proteomes" id="UP000535501"/>
    </source>
</evidence>
<evidence type="ECO:0000256" key="1">
    <source>
        <dbReference type="SAM" id="MobiDB-lite"/>
    </source>
</evidence>